<proteinExistence type="inferred from homology"/>
<evidence type="ECO:0008006" key="4">
    <source>
        <dbReference type="Google" id="ProtNLM"/>
    </source>
</evidence>
<dbReference type="KEGG" id="mmc:Mmcs_2848"/>
<evidence type="ECO:0000256" key="2">
    <source>
        <dbReference type="SAM" id="MobiDB-lite"/>
    </source>
</evidence>
<dbReference type="Pfam" id="PF05949">
    <property type="entry name" value="DUF881"/>
    <property type="match status" value="1"/>
</dbReference>
<name>A0A5Q5BKN2_MYCSS</name>
<sequence length="304" mass="31543">MAEPNRLLGGFDPEAGLKHHDAAGPQKIPVPSLLRSLLSEHLDPGYAAAAAARREGARRPRAVEWGWQLAAALTVATVFGVAAAQAQTAAPATREAQQVLAGSVRAAEAADQQLTAQRNALTTQVAAERRSRLEGDERGRQLLADLDVADVAAAATPVIGPGLTVAVTDPGLSNDLSDVSKQRVAGSRQVILDRDLQLVVNSLWVSGAEAVAVGGVRIGPNVTIRQAGGGILVDNQPVSSPYLVQAVGPPKSMVDTFDRSAGLQRLRLLETSYGVGVSVSTADALTLPAGSVREVNFAKQIGAR</sequence>
<protein>
    <recommendedName>
        <fullName evidence="4">DUF881 domain-containing protein</fullName>
    </recommendedName>
</protein>
<reference evidence="3" key="1">
    <citation type="submission" date="2006-06" db="EMBL/GenBank/DDBJ databases">
        <title>Complete sequence of chromosome of Mycobacterium sp. MCS.</title>
        <authorList>
            <consortium name="US DOE Joint Genome Institute"/>
            <person name="Copeland A."/>
            <person name="Lucas S."/>
            <person name="Lapidus A."/>
            <person name="Barry K."/>
            <person name="Detter J.C."/>
            <person name="Glavina del Rio T."/>
            <person name="Hammon N."/>
            <person name="Israni S."/>
            <person name="Dalin E."/>
            <person name="Tice H."/>
            <person name="Pitluck S."/>
            <person name="Martinez M."/>
            <person name="Schmutz J."/>
            <person name="Larimer F."/>
            <person name="Land M."/>
            <person name="Hauser L."/>
            <person name="Kyrpides N."/>
            <person name="Kim E."/>
            <person name="Miller C.D."/>
            <person name="Hughes J.E."/>
            <person name="Anderson A.J."/>
            <person name="Sims R.C."/>
            <person name="Richardson P."/>
        </authorList>
    </citation>
    <scope>NUCLEOTIDE SEQUENCE [LARGE SCALE GENOMIC DNA]</scope>
    <source>
        <strain evidence="3">MCS</strain>
    </source>
</reference>
<organism evidence="3">
    <name type="scientific">Mycobacterium sp. (strain MCS)</name>
    <dbReference type="NCBI Taxonomy" id="164756"/>
    <lineage>
        <taxon>Bacteria</taxon>
        <taxon>Bacillati</taxon>
        <taxon>Actinomycetota</taxon>
        <taxon>Actinomycetes</taxon>
        <taxon>Mycobacteriales</taxon>
        <taxon>Mycobacteriaceae</taxon>
        <taxon>Mycobacterium</taxon>
    </lineage>
</organism>
<dbReference type="PANTHER" id="PTHR37313:SF1">
    <property type="entry name" value="UPF0749 PROTEIN RV1823"/>
    <property type="match status" value="1"/>
</dbReference>
<dbReference type="Gene3D" id="3.30.70.1880">
    <property type="entry name" value="Protein of unknown function DUF881"/>
    <property type="match status" value="1"/>
</dbReference>
<accession>A0A5Q5BKN2</accession>
<dbReference type="PANTHER" id="PTHR37313">
    <property type="entry name" value="UPF0749 PROTEIN RV1825"/>
    <property type="match status" value="1"/>
</dbReference>
<dbReference type="InterPro" id="IPR010273">
    <property type="entry name" value="DUF881"/>
</dbReference>
<dbReference type="AlphaFoldDB" id="A0A5Q5BKN2"/>
<feature type="region of interest" description="Disordered" evidence="2">
    <location>
        <begin position="1"/>
        <end position="26"/>
    </location>
</feature>
<comment type="similarity">
    <text evidence="1">Belongs to the UPF0749 family.</text>
</comment>
<evidence type="ECO:0000256" key="1">
    <source>
        <dbReference type="ARBA" id="ARBA00009108"/>
    </source>
</evidence>
<dbReference type="GO" id="GO:0005886">
    <property type="term" value="C:plasma membrane"/>
    <property type="evidence" value="ECO:0007669"/>
    <property type="project" value="TreeGrafter"/>
</dbReference>
<dbReference type="EMBL" id="CP000384">
    <property type="protein sequence ID" value="ABG08955.1"/>
    <property type="molecule type" value="Genomic_DNA"/>
</dbReference>
<gene>
    <name evidence="3" type="ordered locus">Mmcs_2848</name>
</gene>
<evidence type="ECO:0000313" key="3">
    <source>
        <dbReference type="EMBL" id="ABG08955.1"/>
    </source>
</evidence>